<dbReference type="PANTHER" id="PTHR35394">
    <property type="entry name" value="DUF3176 DOMAIN-CONTAINING PROTEIN"/>
    <property type="match status" value="1"/>
</dbReference>
<feature type="transmembrane region" description="Helical" evidence="1">
    <location>
        <begin position="39"/>
        <end position="61"/>
    </location>
</feature>
<keyword evidence="3" id="KW-1185">Reference proteome</keyword>
<organism evidence="2 3">
    <name type="scientific">Ophiobolus disseminans</name>
    <dbReference type="NCBI Taxonomy" id="1469910"/>
    <lineage>
        <taxon>Eukaryota</taxon>
        <taxon>Fungi</taxon>
        <taxon>Dikarya</taxon>
        <taxon>Ascomycota</taxon>
        <taxon>Pezizomycotina</taxon>
        <taxon>Dothideomycetes</taxon>
        <taxon>Pleosporomycetidae</taxon>
        <taxon>Pleosporales</taxon>
        <taxon>Pleosporineae</taxon>
        <taxon>Phaeosphaeriaceae</taxon>
        <taxon>Ophiobolus</taxon>
    </lineage>
</organism>
<dbReference type="Proteomes" id="UP000799424">
    <property type="component" value="Unassembled WGS sequence"/>
</dbReference>
<evidence type="ECO:0000313" key="2">
    <source>
        <dbReference type="EMBL" id="KAF2828743.1"/>
    </source>
</evidence>
<protein>
    <submittedName>
        <fullName evidence="2">Uncharacterized protein</fullName>
    </submittedName>
</protein>
<feature type="transmembrane region" description="Helical" evidence="1">
    <location>
        <begin position="163"/>
        <end position="182"/>
    </location>
</feature>
<dbReference type="InterPro" id="IPR021514">
    <property type="entry name" value="DUF3176"/>
</dbReference>
<keyword evidence="1" id="KW-0812">Transmembrane</keyword>
<evidence type="ECO:0000256" key="1">
    <source>
        <dbReference type="SAM" id="Phobius"/>
    </source>
</evidence>
<reference evidence="2" key="1">
    <citation type="journal article" date="2020" name="Stud. Mycol.">
        <title>101 Dothideomycetes genomes: a test case for predicting lifestyles and emergence of pathogens.</title>
        <authorList>
            <person name="Haridas S."/>
            <person name="Albert R."/>
            <person name="Binder M."/>
            <person name="Bloem J."/>
            <person name="Labutti K."/>
            <person name="Salamov A."/>
            <person name="Andreopoulos B."/>
            <person name="Baker S."/>
            <person name="Barry K."/>
            <person name="Bills G."/>
            <person name="Bluhm B."/>
            <person name="Cannon C."/>
            <person name="Castanera R."/>
            <person name="Culley D."/>
            <person name="Daum C."/>
            <person name="Ezra D."/>
            <person name="Gonzalez J."/>
            <person name="Henrissat B."/>
            <person name="Kuo A."/>
            <person name="Liang C."/>
            <person name="Lipzen A."/>
            <person name="Lutzoni F."/>
            <person name="Magnuson J."/>
            <person name="Mondo S."/>
            <person name="Nolan M."/>
            <person name="Ohm R."/>
            <person name="Pangilinan J."/>
            <person name="Park H.-J."/>
            <person name="Ramirez L."/>
            <person name="Alfaro M."/>
            <person name="Sun H."/>
            <person name="Tritt A."/>
            <person name="Yoshinaga Y."/>
            <person name="Zwiers L.-H."/>
            <person name="Turgeon B."/>
            <person name="Goodwin S."/>
            <person name="Spatafora J."/>
            <person name="Crous P."/>
            <person name="Grigoriev I."/>
        </authorList>
    </citation>
    <scope>NUCLEOTIDE SEQUENCE</scope>
    <source>
        <strain evidence="2">CBS 113818</strain>
    </source>
</reference>
<proteinExistence type="predicted"/>
<gene>
    <name evidence="2" type="ORF">CC86DRAFT_465487</name>
</gene>
<dbReference type="Pfam" id="PF11374">
    <property type="entry name" value="DUF3176"/>
    <property type="match status" value="1"/>
</dbReference>
<evidence type="ECO:0000313" key="3">
    <source>
        <dbReference type="Proteomes" id="UP000799424"/>
    </source>
</evidence>
<name>A0A6A7A6F4_9PLEO</name>
<feature type="transmembrane region" description="Helical" evidence="1">
    <location>
        <begin position="538"/>
        <end position="560"/>
    </location>
</feature>
<keyword evidence="1" id="KW-1133">Transmembrane helix</keyword>
<dbReference type="PANTHER" id="PTHR35394:SF5">
    <property type="entry name" value="DUF3176 DOMAIN-CONTAINING PROTEIN"/>
    <property type="match status" value="1"/>
</dbReference>
<dbReference type="EMBL" id="MU006222">
    <property type="protein sequence ID" value="KAF2828743.1"/>
    <property type="molecule type" value="Genomic_DNA"/>
</dbReference>
<dbReference type="OrthoDB" id="5376804at2759"/>
<sequence length="623" mass="68474">MKSKNVVYPSELTELTPERGDETAKGSRQLLRSIRAADWWVWEILSLVVSAISLAAIVLLLSTLNNKPQPLWASTGRYCIAVPGTDQTVCRRSGITVNSVVSWLGTLARVCLLVPLSNGLGQLKWSWFSDGKARTLADLDTFDAASRGLTGSMQLIWLLKARYLAAFGALGMIISIAFDPFVQNLVGYHTKLVLVPGQSAFVANSNKYQAQTYATNNYIIINPSLKASIFSALYSYDARRAWSEPYHVCGTGDCTWPPIASIGICTSCWDTTASVKKDCVPPRSPSEYNLNCSLSLSSSGSSGDLTYLPEVSLSYRSGEGITPNGKFFAISSTGGKADTRPRKVASIYVDLNQQDLSNGKKGHDSEPAFKSSRCTISPCIQSIQSTYKQTDQTPYQEKLLKSWTAEDLTPKPLLSSVLPAPTAPEYGLFGNQTYSIEALTHSGLFNFLGDTLNGYYERSGGDYYKYPWSDNDNDAVFALWHGNYTGCAEAYKDNRVSCGLDFAAKAMSKTFRDAAYIANGTYGNGDAFASVIHVNVTWYWMTLPVLMWIFAFTTFLGMVWKASEPGSKTWRNSVLPMVFMSVEEGGEDRVVRDASVEQGALKRRAEALRGVMDVSERGVRFKI</sequence>
<dbReference type="AlphaFoldDB" id="A0A6A7A6F4"/>
<accession>A0A6A7A6F4</accession>
<keyword evidence="1" id="KW-0472">Membrane</keyword>